<evidence type="ECO:0000313" key="1">
    <source>
        <dbReference type="EMBL" id="OUM06057.1"/>
    </source>
</evidence>
<dbReference type="AlphaFoldDB" id="A0A244ENJ7"/>
<dbReference type="PROSITE" id="PS51257">
    <property type="entry name" value="PROKAR_LIPOPROTEIN"/>
    <property type="match status" value="1"/>
</dbReference>
<comment type="caution">
    <text evidence="1">The sequence shown here is derived from an EMBL/GenBank/DDBJ whole genome shotgun (WGS) entry which is preliminary data.</text>
</comment>
<gene>
    <name evidence="1" type="ORF">BW686_17295</name>
</gene>
<accession>A0A244ENJ7</accession>
<sequence length="138" mass="14902">MKLSEILAASILLVGCTNSATDLLTDSRSFDGEIHTDLSAAAAYRNLRDASRLCLEHSPMGTPVTVENEFDSEIREGRITQRMIAQGVRLNLSIIDIAPVSGASTLIRLYTLKGLSAVGTKRPALEGVRRWLAGDKSC</sequence>
<evidence type="ECO:0000313" key="2">
    <source>
        <dbReference type="Proteomes" id="UP000195128"/>
    </source>
</evidence>
<reference evidence="1 2" key="1">
    <citation type="submission" date="2017-01" db="EMBL/GenBank/DDBJ databases">
        <authorList>
            <person name="Mah S.A."/>
            <person name="Swanson W.J."/>
            <person name="Moy G.W."/>
            <person name="Vacquier V.D."/>
        </authorList>
    </citation>
    <scope>NUCLEOTIDE SEQUENCE [LARGE SCALE GENOMIC DNA]</scope>
    <source>
        <strain evidence="1">PDD-32b-74</strain>
    </source>
</reference>
<protein>
    <recommendedName>
        <fullName evidence="3">Lipoprotein</fullName>
    </recommendedName>
</protein>
<organism evidence="1 2">
    <name type="scientific">Pseudomonas syringae</name>
    <dbReference type="NCBI Taxonomy" id="317"/>
    <lineage>
        <taxon>Bacteria</taxon>
        <taxon>Pseudomonadati</taxon>
        <taxon>Pseudomonadota</taxon>
        <taxon>Gammaproteobacteria</taxon>
        <taxon>Pseudomonadales</taxon>
        <taxon>Pseudomonadaceae</taxon>
        <taxon>Pseudomonas</taxon>
    </lineage>
</organism>
<evidence type="ECO:0008006" key="3">
    <source>
        <dbReference type="Google" id="ProtNLM"/>
    </source>
</evidence>
<name>A0A244ENJ7_PSESX</name>
<dbReference type="EMBL" id="MTSA01000013">
    <property type="protein sequence ID" value="OUM06057.1"/>
    <property type="molecule type" value="Genomic_DNA"/>
</dbReference>
<proteinExistence type="predicted"/>
<dbReference type="OrthoDB" id="9932370at2"/>
<dbReference type="RefSeq" id="WP_084918768.1">
    <property type="nucleotide sequence ID" value="NZ_MTSA01000013.1"/>
</dbReference>
<dbReference type="Proteomes" id="UP000195128">
    <property type="component" value="Unassembled WGS sequence"/>
</dbReference>